<evidence type="ECO:0000256" key="4">
    <source>
        <dbReference type="SAM" id="MobiDB-lite"/>
    </source>
</evidence>
<dbReference type="Proteomes" id="UP000464378">
    <property type="component" value="Chromosome"/>
</dbReference>
<sequence length="356" mass="38861">MPLDSSAWLKQHPPKALATLTQPEPFWCLRAHPSEQWLLAGGGIGQLHRIQADGDSWKVASSVSVHSGWVPAIAFHPNGELVVTADTWGKLRCSRVADLAGKPSWEHPHAHAGWIRQLAISPNGTILASLGQDQMIHLWDIPTGKPTHSFRFTETDGFSLAFHPKQGSLITGDLHGFVCEWDPKTGKAIRRMQLPDFYKLDRIQDVGGIRCLRFAPDGNTILAAGCKPTTGGFVQGSSLLVWLDSQRWQVLTTIDSANPNDGFITDLAWHDAGFWLSCSSGQPGQGKLALYPERGGPSFWNAPAPNSHGLVWLARSQRVVVSQTNTGSNGNGRPKTANQEYPSNFSPLGQWRFGSA</sequence>
<name>A0A6C2YP79_9BACT</name>
<evidence type="ECO:0000256" key="3">
    <source>
        <dbReference type="PROSITE-ProRule" id="PRU00221"/>
    </source>
</evidence>
<dbReference type="SUPFAM" id="SSF50978">
    <property type="entry name" value="WD40 repeat-like"/>
    <property type="match status" value="1"/>
</dbReference>
<accession>A0A6C2YP79</accession>
<dbReference type="PROSITE" id="PS50294">
    <property type="entry name" value="WD_REPEATS_REGION"/>
    <property type="match status" value="1"/>
</dbReference>
<dbReference type="InterPro" id="IPR036322">
    <property type="entry name" value="WD40_repeat_dom_sf"/>
</dbReference>
<dbReference type="InterPro" id="IPR015943">
    <property type="entry name" value="WD40/YVTN_repeat-like_dom_sf"/>
</dbReference>
<organism evidence="6">
    <name type="scientific">Tuwongella immobilis</name>
    <dbReference type="NCBI Taxonomy" id="692036"/>
    <lineage>
        <taxon>Bacteria</taxon>
        <taxon>Pseudomonadati</taxon>
        <taxon>Planctomycetota</taxon>
        <taxon>Planctomycetia</taxon>
        <taxon>Gemmatales</taxon>
        <taxon>Gemmataceae</taxon>
        <taxon>Tuwongella</taxon>
    </lineage>
</organism>
<feature type="repeat" description="WD" evidence="3">
    <location>
        <begin position="108"/>
        <end position="149"/>
    </location>
</feature>
<dbReference type="KEGG" id="tim:GMBLW1_05320"/>
<evidence type="ECO:0000256" key="2">
    <source>
        <dbReference type="ARBA" id="ARBA00022737"/>
    </source>
</evidence>
<dbReference type="SMART" id="SM00320">
    <property type="entry name" value="WD40"/>
    <property type="match status" value="5"/>
</dbReference>
<dbReference type="AlphaFoldDB" id="A0A6C2YP79"/>
<feature type="compositionally biased region" description="Polar residues" evidence="4">
    <location>
        <begin position="336"/>
        <end position="347"/>
    </location>
</feature>
<dbReference type="InterPro" id="IPR050505">
    <property type="entry name" value="WDR55/POC1"/>
</dbReference>
<keyword evidence="7" id="KW-1185">Reference proteome</keyword>
<dbReference type="PROSITE" id="PS00678">
    <property type="entry name" value="WD_REPEATS_1"/>
    <property type="match status" value="1"/>
</dbReference>
<dbReference type="PANTHER" id="PTHR44019">
    <property type="entry name" value="WD REPEAT-CONTAINING PROTEIN 55"/>
    <property type="match status" value="1"/>
</dbReference>
<dbReference type="InParanoid" id="A0A6C2YP79"/>
<proteinExistence type="predicted"/>
<dbReference type="PANTHER" id="PTHR44019:SF8">
    <property type="entry name" value="POC1 CENTRIOLAR PROTEIN HOMOLOG"/>
    <property type="match status" value="1"/>
</dbReference>
<keyword evidence="1 3" id="KW-0853">WD repeat</keyword>
<gene>
    <name evidence="6" type="ORF">GMBLW1_05320</name>
</gene>
<dbReference type="Gene3D" id="2.130.10.10">
    <property type="entry name" value="YVTN repeat-like/Quinoprotein amine dehydrogenase"/>
    <property type="match status" value="2"/>
</dbReference>
<protein>
    <recommendedName>
        <fullName evidence="5">Anaphase-promoting complex subunit 4-like WD40 domain-containing protein</fullName>
    </recommendedName>
</protein>
<evidence type="ECO:0000256" key="1">
    <source>
        <dbReference type="ARBA" id="ARBA00022574"/>
    </source>
</evidence>
<dbReference type="Pfam" id="PF12894">
    <property type="entry name" value="ANAPC4_WD40"/>
    <property type="match status" value="1"/>
</dbReference>
<dbReference type="EMBL" id="LR593887">
    <property type="protein sequence ID" value="VTS04228.1"/>
    <property type="molecule type" value="Genomic_DNA"/>
</dbReference>
<dbReference type="RefSeq" id="WP_162658496.1">
    <property type="nucleotide sequence ID" value="NZ_LR593887.1"/>
</dbReference>
<keyword evidence="2" id="KW-0677">Repeat</keyword>
<evidence type="ECO:0000259" key="5">
    <source>
        <dbReference type="Pfam" id="PF12894"/>
    </source>
</evidence>
<dbReference type="InterPro" id="IPR024977">
    <property type="entry name" value="Apc4-like_WD40_dom"/>
</dbReference>
<feature type="domain" description="Anaphase-promoting complex subunit 4-like WD40" evidence="5">
    <location>
        <begin position="74"/>
        <end position="155"/>
    </location>
</feature>
<evidence type="ECO:0000313" key="7">
    <source>
        <dbReference type="Proteomes" id="UP000464378"/>
    </source>
</evidence>
<dbReference type="InterPro" id="IPR019775">
    <property type="entry name" value="WD40_repeat_CS"/>
</dbReference>
<dbReference type="PROSITE" id="PS50082">
    <property type="entry name" value="WD_REPEATS_2"/>
    <property type="match status" value="1"/>
</dbReference>
<dbReference type="InterPro" id="IPR001680">
    <property type="entry name" value="WD40_rpt"/>
</dbReference>
<evidence type="ECO:0000313" key="6">
    <source>
        <dbReference type="EMBL" id="VIP03428.1"/>
    </source>
</evidence>
<feature type="region of interest" description="Disordered" evidence="4">
    <location>
        <begin position="322"/>
        <end position="348"/>
    </location>
</feature>
<dbReference type="EMBL" id="LR586016">
    <property type="protein sequence ID" value="VIP03428.1"/>
    <property type="molecule type" value="Genomic_DNA"/>
</dbReference>
<reference evidence="6" key="1">
    <citation type="submission" date="2019-04" db="EMBL/GenBank/DDBJ databases">
        <authorList>
            <consortium name="Science for Life Laboratories"/>
        </authorList>
    </citation>
    <scope>NUCLEOTIDE SEQUENCE</scope>
    <source>
        <strain evidence="6">MBLW1</strain>
    </source>
</reference>